<gene>
    <name evidence="4" type="ordered locus">Sgly_1109</name>
</gene>
<dbReference type="GO" id="GO:0043799">
    <property type="term" value="F:glycine oxidase activity"/>
    <property type="evidence" value="ECO:0007669"/>
    <property type="project" value="UniProtKB-EC"/>
</dbReference>
<dbReference type="EC" id="1.4.3.19" evidence="4"/>
<dbReference type="Pfam" id="PF01266">
    <property type="entry name" value="DAO"/>
    <property type="match status" value="1"/>
</dbReference>
<dbReference type="InterPro" id="IPR006076">
    <property type="entry name" value="FAD-dep_OxRdtase"/>
</dbReference>
<dbReference type="GO" id="GO:0005737">
    <property type="term" value="C:cytoplasm"/>
    <property type="evidence" value="ECO:0007669"/>
    <property type="project" value="TreeGrafter"/>
</dbReference>
<organism evidence="4 5">
    <name type="scientific">Syntrophobotulus glycolicus (strain DSM 8271 / FlGlyR)</name>
    <dbReference type="NCBI Taxonomy" id="645991"/>
    <lineage>
        <taxon>Bacteria</taxon>
        <taxon>Bacillati</taxon>
        <taxon>Bacillota</taxon>
        <taxon>Clostridia</taxon>
        <taxon>Eubacteriales</taxon>
        <taxon>Desulfitobacteriaceae</taxon>
        <taxon>Syntrophobotulus</taxon>
    </lineage>
</organism>
<dbReference type="Gene3D" id="3.30.9.10">
    <property type="entry name" value="D-Amino Acid Oxidase, subunit A, domain 2"/>
    <property type="match status" value="1"/>
</dbReference>
<reference evidence="5" key="2">
    <citation type="submission" date="2011-02" db="EMBL/GenBank/DDBJ databases">
        <title>The complete genome of Syntrophobotulus glycolicus DSM 8271.</title>
        <authorList>
            <person name="Lucas S."/>
            <person name="Copeland A."/>
            <person name="Lapidus A."/>
            <person name="Bruce D."/>
            <person name="Goodwin L."/>
            <person name="Pitluck S."/>
            <person name="Kyrpides N."/>
            <person name="Mavromatis K."/>
            <person name="Pagani I."/>
            <person name="Ivanova N."/>
            <person name="Mikhailova N."/>
            <person name="Chertkov O."/>
            <person name="Held B."/>
            <person name="Detter J.C."/>
            <person name="Tapia R."/>
            <person name="Han C."/>
            <person name="Land M."/>
            <person name="Hauser L."/>
            <person name="Markowitz V."/>
            <person name="Cheng J.-F."/>
            <person name="Hugenholtz P."/>
            <person name="Woyke T."/>
            <person name="Wu D."/>
            <person name="Spring S."/>
            <person name="Schroeder M."/>
            <person name="Brambilla E."/>
            <person name="Klenk H.-P."/>
            <person name="Eisen J.A."/>
        </authorList>
    </citation>
    <scope>NUCLEOTIDE SEQUENCE [LARGE SCALE GENOMIC DNA]</scope>
    <source>
        <strain evidence="5">DSM 8271 / FlGlyR</strain>
    </source>
</reference>
<evidence type="ECO:0000259" key="3">
    <source>
        <dbReference type="Pfam" id="PF01266"/>
    </source>
</evidence>
<keyword evidence="2" id="KW-0812">Transmembrane</keyword>
<name>F0SU51_SYNGF</name>
<dbReference type="OrthoDB" id="9794226at2"/>
<evidence type="ECO:0000256" key="2">
    <source>
        <dbReference type="SAM" id="Phobius"/>
    </source>
</evidence>
<dbReference type="STRING" id="645991.Sgly_1109"/>
<dbReference type="HOGENOM" id="CLU_007884_4_3_9"/>
<dbReference type="eggNOG" id="COG0665">
    <property type="taxonomic scope" value="Bacteria"/>
</dbReference>
<dbReference type="Gene3D" id="3.50.50.60">
    <property type="entry name" value="FAD/NAD(P)-binding domain"/>
    <property type="match status" value="1"/>
</dbReference>
<feature type="transmembrane region" description="Helical" evidence="2">
    <location>
        <begin position="6"/>
        <end position="25"/>
    </location>
</feature>
<dbReference type="EMBL" id="CP002547">
    <property type="protein sequence ID" value="ADY55434.1"/>
    <property type="molecule type" value="Genomic_DNA"/>
</dbReference>
<keyword evidence="2" id="KW-0472">Membrane</keyword>
<evidence type="ECO:0000256" key="1">
    <source>
        <dbReference type="ARBA" id="ARBA00023002"/>
    </source>
</evidence>
<sequence length="373" mass="39684">MSDIPKVVVVGGGIIGTAIAYYLAARGYRPVLLERKNIAGGTSSACEGTVIMQSKAPGPKLEMALQSRALYASLSETLGYDVEYEERGGLVVIENEQQAAIMLNTIEKQRSFGLKVDLLNIKETRELEPLLSENLWGAAYSEADGQVNPILVARAYSRAAARLGAGIRVGVNVTSLLVESGQVRGVMTSEGPVYADCVVNAAGVWASALTAPHGYEPSLVPRRGQILVSEPLPPLINHIVLCACYLAAKHHPELLDRNNRHHRLGVGTVIEQTAAGQLLIGSTREFAGFNDETTLEGIKSVAEHAVKLFPRLGKVNIIRTFSGLRPKTADGMPVIGPVESLPGLIMATGHEGDGIALAPITGTLIADLVEKMI</sequence>
<feature type="domain" description="FAD dependent oxidoreductase" evidence="3">
    <location>
        <begin position="6"/>
        <end position="368"/>
    </location>
</feature>
<keyword evidence="5" id="KW-1185">Reference proteome</keyword>
<proteinExistence type="predicted"/>
<dbReference type="AlphaFoldDB" id="F0SU51"/>
<accession>F0SU51</accession>
<evidence type="ECO:0000313" key="5">
    <source>
        <dbReference type="Proteomes" id="UP000007488"/>
    </source>
</evidence>
<dbReference type="RefSeq" id="WP_013624304.1">
    <property type="nucleotide sequence ID" value="NC_015172.1"/>
</dbReference>
<dbReference type="PANTHER" id="PTHR13847">
    <property type="entry name" value="SARCOSINE DEHYDROGENASE-RELATED"/>
    <property type="match status" value="1"/>
</dbReference>
<protein>
    <submittedName>
        <fullName evidence="4">Glycine oxidase</fullName>
        <ecNumber evidence="4">1.4.3.19</ecNumber>
    </submittedName>
</protein>
<reference evidence="4 5" key="1">
    <citation type="journal article" date="2011" name="Stand. Genomic Sci.">
        <title>Complete genome sequence of Syntrophobotulus glycolicus type strain (FlGlyR).</title>
        <authorList>
            <person name="Han C."/>
            <person name="Mwirichia R."/>
            <person name="Chertkov O."/>
            <person name="Held B."/>
            <person name="Lapidus A."/>
            <person name="Nolan M."/>
            <person name="Lucas S."/>
            <person name="Hammon N."/>
            <person name="Deshpande S."/>
            <person name="Cheng J.F."/>
            <person name="Tapia R."/>
            <person name="Goodwin L."/>
            <person name="Pitluck S."/>
            <person name="Huntemann M."/>
            <person name="Liolios K."/>
            <person name="Ivanova N."/>
            <person name="Pagani I."/>
            <person name="Mavromatis K."/>
            <person name="Ovchinikova G."/>
            <person name="Pati A."/>
            <person name="Chen A."/>
            <person name="Palaniappan K."/>
            <person name="Land M."/>
            <person name="Hauser L."/>
            <person name="Brambilla E.M."/>
            <person name="Rohde M."/>
            <person name="Spring S."/>
            <person name="Sikorski J."/>
            <person name="Goker M."/>
            <person name="Woyke T."/>
            <person name="Bristow J."/>
            <person name="Eisen J.A."/>
            <person name="Markowitz V."/>
            <person name="Hugenholtz P."/>
            <person name="Kyrpides N.C."/>
            <person name="Klenk H.P."/>
            <person name="Detter J.C."/>
        </authorList>
    </citation>
    <scope>NUCLEOTIDE SEQUENCE [LARGE SCALE GENOMIC DNA]</scope>
    <source>
        <strain evidence="5">DSM 8271 / FlGlyR</strain>
    </source>
</reference>
<dbReference type="Proteomes" id="UP000007488">
    <property type="component" value="Chromosome"/>
</dbReference>
<dbReference type="PANTHER" id="PTHR13847:SF287">
    <property type="entry name" value="FAD-DEPENDENT OXIDOREDUCTASE DOMAIN-CONTAINING PROTEIN 1"/>
    <property type="match status" value="1"/>
</dbReference>
<keyword evidence="1 4" id="KW-0560">Oxidoreductase</keyword>
<evidence type="ECO:0000313" key="4">
    <source>
        <dbReference type="EMBL" id="ADY55434.1"/>
    </source>
</evidence>
<dbReference type="KEGG" id="sgy:Sgly_1109"/>
<dbReference type="SUPFAM" id="SSF54373">
    <property type="entry name" value="FAD-linked reductases, C-terminal domain"/>
    <property type="match status" value="1"/>
</dbReference>
<dbReference type="SUPFAM" id="SSF51905">
    <property type="entry name" value="FAD/NAD(P)-binding domain"/>
    <property type="match status" value="1"/>
</dbReference>
<keyword evidence="2" id="KW-1133">Transmembrane helix</keyword>
<dbReference type="InterPro" id="IPR036188">
    <property type="entry name" value="FAD/NAD-bd_sf"/>
</dbReference>